<dbReference type="STRING" id="1306861.A0A4U6XDH8"/>
<organism evidence="3 4">
    <name type="scientific">Colletotrichum tanaceti</name>
    <dbReference type="NCBI Taxonomy" id="1306861"/>
    <lineage>
        <taxon>Eukaryota</taxon>
        <taxon>Fungi</taxon>
        <taxon>Dikarya</taxon>
        <taxon>Ascomycota</taxon>
        <taxon>Pezizomycotina</taxon>
        <taxon>Sordariomycetes</taxon>
        <taxon>Hypocreomycetidae</taxon>
        <taxon>Glomerellales</taxon>
        <taxon>Glomerellaceae</taxon>
        <taxon>Colletotrichum</taxon>
        <taxon>Colletotrichum destructivum species complex</taxon>
    </lineage>
</organism>
<dbReference type="Pfam" id="PF26118">
    <property type="entry name" value="DUF8035"/>
    <property type="match status" value="1"/>
</dbReference>
<feature type="compositionally biased region" description="Basic and acidic residues" evidence="1">
    <location>
        <begin position="576"/>
        <end position="592"/>
    </location>
</feature>
<dbReference type="PANTHER" id="PTHR42081:SF2">
    <property type="entry name" value="NIPPED-B-LIKE PROTEIN B"/>
    <property type="match status" value="1"/>
</dbReference>
<dbReference type="Proteomes" id="UP000310108">
    <property type="component" value="Unassembled WGS sequence"/>
</dbReference>
<name>A0A4U6XDH8_9PEZI</name>
<evidence type="ECO:0000313" key="3">
    <source>
        <dbReference type="EMBL" id="TKW53685.1"/>
    </source>
</evidence>
<feature type="compositionally biased region" description="Gly residues" evidence="1">
    <location>
        <begin position="485"/>
        <end position="499"/>
    </location>
</feature>
<dbReference type="EMBL" id="PJEX01000172">
    <property type="protein sequence ID" value="TKW53685.1"/>
    <property type="molecule type" value="Genomic_DNA"/>
</dbReference>
<protein>
    <submittedName>
        <fullName evidence="3">SART-1 family protein DOT2</fullName>
    </submittedName>
</protein>
<gene>
    <name evidence="3" type="primary">DOT2</name>
    <name evidence="3" type="ORF">CTA1_4350</name>
</gene>
<keyword evidence="4" id="KW-1185">Reference proteome</keyword>
<comment type="caution">
    <text evidence="3">The sequence shown here is derived from an EMBL/GenBank/DDBJ whole genome shotgun (WGS) entry which is preliminary data.</text>
</comment>
<dbReference type="PANTHER" id="PTHR42081">
    <property type="entry name" value="ZINC FINGER PROTEIN DHHC DOMAIN CONTAINING PROTEIN"/>
    <property type="match status" value="1"/>
</dbReference>
<dbReference type="AlphaFoldDB" id="A0A4U6XDH8"/>
<accession>A0A4U6XDH8</accession>
<evidence type="ECO:0000256" key="1">
    <source>
        <dbReference type="SAM" id="MobiDB-lite"/>
    </source>
</evidence>
<feature type="region of interest" description="Disordered" evidence="1">
    <location>
        <begin position="355"/>
        <end position="413"/>
    </location>
</feature>
<feature type="compositionally biased region" description="Low complexity" evidence="1">
    <location>
        <begin position="516"/>
        <end position="534"/>
    </location>
</feature>
<dbReference type="OrthoDB" id="5226662at2759"/>
<feature type="region of interest" description="Disordered" evidence="1">
    <location>
        <begin position="473"/>
        <end position="713"/>
    </location>
</feature>
<feature type="compositionally biased region" description="Low complexity" evidence="1">
    <location>
        <begin position="355"/>
        <end position="370"/>
    </location>
</feature>
<reference evidence="3 4" key="1">
    <citation type="journal article" date="2019" name="PLoS ONE">
        <title>Comparative genome analysis indicates high evolutionary potential of pathogenicity genes in Colletotrichum tanaceti.</title>
        <authorList>
            <person name="Lelwala R.V."/>
            <person name="Korhonen P.K."/>
            <person name="Young N.D."/>
            <person name="Scott J.B."/>
            <person name="Ades P.A."/>
            <person name="Gasser R.B."/>
            <person name="Taylor P.W.J."/>
        </authorList>
    </citation>
    <scope>NUCLEOTIDE SEQUENCE [LARGE SCALE GENOMIC DNA]</scope>
    <source>
        <strain evidence="3">BRIP57314</strain>
    </source>
</reference>
<evidence type="ECO:0000313" key="4">
    <source>
        <dbReference type="Proteomes" id="UP000310108"/>
    </source>
</evidence>
<proteinExistence type="predicted"/>
<dbReference type="InterPro" id="IPR058348">
    <property type="entry name" value="DUF8035"/>
</dbReference>
<feature type="domain" description="DUF8035" evidence="2">
    <location>
        <begin position="423"/>
        <end position="476"/>
    </location>
</feature>
<feature type="compositionally biased region" description="Basic and acidic residues" evidence="1">
    <location>
        <begin position="620"/>
        <end position="708"/>
    </location>
</feature>
<evidence type="ECO:0000259" key="2">
    <source>
        <dbReference type="Pfam" id="PF26118"/>
    </source>
</evidence>
<sequence>MSNGNPVPNLTVVDAFTRALYRRAKTSGPDFADVSTVVRRLHTVLKHLRVESGDPDSLLNSDASSVYARQLAPLVEDCDFALKQLETILEKYGEATRLEERELDMVAMIRTKLANQKTNIDMFLDTVQLHNPSKAQRIVDEQGGNLDDIKDKVDAIAARLFARRDSGVGEDDEDLWQQFRTELEKEGFSKDVLRKNKEVLRAYIRELEESTGNDATAPTSVRGLLAQERSHSHPAMAVTPASLPHRDGLDPGETYGSYDVRYAPVAAARGQRSAPAMPNQYSTLSMYERENDTEDEHNDSLALISTRDLMAMDTVNNGMENLRLSAAAQNYSTSPSSASPSTRYLPPDVAAARAAADFSPSSPNNNSNNNTKNFGVSPRFVPPMPSHVGGGGGPPPSAYGASPRISQPRIAPDRYGMGIPMEAKWTRIRRALVSPEILERAGVRYEARPDYVAVLGVLTREEITNYARLSAEARAARSSRRRNGSAGGVEGGDGLGAGGSNAAATSHPSPNRRGDSPASSSDDPLWDSSDNSSDGSYPDDDRKGNKTYHIVPPPSSDREKGTSPAATVQPKPILKNKNENHVRFDPEPHELDPNAPPPSSSPRSYRDDRDQRRRRPARREHRDRDRDRDRDRGSRDRDGHHRDRERERERDRDRDRDRDRERDRDRDRDRDGFRDRDRERDRDRDRDRHRDRDHYPGRHHRERSDRDRRDKKKAWGETLGAVGIGGAAASLLSVLTEAASVL</sequence>